<keyword evidence="2 4" id="KW-0479">Metal-binding</keyword>
<keyword evidence="3 4" id="KW-0408">Iron</keyword>
<protein>
    <recommendedName>
        <fullName evidence="5">Cytochrome c domain-containing protein</fullName>
    </recommendedName>
</protein>
<reference evidence="7 8" key="1">
    <citation type="submission" date="2018-10" db="EMBL/GenBank/DDBJ databases">
        <title>Characterization and genome analysis of a novel bacterium Sphingobium yanoikuyae SJTF8 capable of degrading PAHs.</title>
        <authorList>
            <person name="Yin C."/>
            <person name="Xiong W."/>
            <person name="Liang R."/>
        </authorList>
    </citation>
    <scope>NUCLEOTIDE SEQUENCE [LARGE SCALE GENOMIC DNA]</scope>
    <source>
        <strain evidence="7 8">SJTF8</strain>
        <plasmid evidence="8">pf1</plasmid>
        <plasmid evidence="7">pF1</plasmid>
    </source>
</reference>
<dbReference type="GO" id="GO:0046872">
    <property type="term" value="F:metal ion binding"/>
    <property type="evidence" value="ECO:0007669"/>
    <property type="project" value="UniProtKB-KW"/>
</dbReference>
<dbReference type="PROSITE" id="PS51257">
    <property type="entry name" value="PROKAR_LIPOPROTEIN"/>
    <property type="match status" value="1"/>
</dbReference>
<dbReference type="InterPro" id="IPR009056">
    <property type="entry name" value="Cyt_c-like_dom"/>
</dbReference>
<dbReference type="Proteomes" id="UP000280708">
    <property type="component" value="Plasmid pF1"/>
</dbReference>
<evidence type="ECO:0000313" key="6">
    <source>
        <dbReference type="EMBL" id="AYO75642.1"/>
    </source>
</evidence>
<organism evidence="7 8">
    <name type="scientific">Sphingobium yanoikuyae</name>
    <name type="common">Sphingomonas yanoikuyae</name>
    <dbReference type="NCBI Taxonomy" id="13690"/>
    <lineage>
        <taxon>Bacteria</taxon>
        <taxon>Pseudomonadati</taxon>
        <taxon>Pseudomonadota</taxon>
        <taxon>Alphaproteobacteria</taxon>
        <taxon>Sphingomonadales</taxon>
        <taxon>Sphingomonadaceae</taxon>
        <taxon>Sphingobium</taxon>
    </lineage>
</organism>
<dbReference type="RefSeq" id="WP_122129109.1">
    <property type="nucleotide sequence ID" value="NZ_CP033227.1"/>
</dbReference>
<evidence type="ECO:0000256" key="3">
    <source>
        <dbReference type="ARBA" id="ARBA00023004"/>
    </source>
</evidence>
<keyword evidence="1 4" id="KW-0349">Heme</keyword>
<geneLocation type="plasmid" evidence="7">
    <name>pF1</name>
</geneLocation>
<proteinExistence type="predicted"/>
<evidence type="ECO:0000256" key="4">
    <source>
        <dbReference type="PROSITE-ProRule" id="PRU00433"/>
    </source>
</evidence>
<keyword evidence="7" id="KW-0614">Plasmid</keyword>
<gene>
    <name evidence="6" type="ORF">EBF16_01205</name>
    <name evidence="7" type="ORF">EBF16_01230</name>
</gene>
<accession>A0A3G2ULF9</accession>
<dbReference type="Gene3D" id="1.10.760.10">
    <property type="entry name" value="Cytochrome c-like domain"/>
    <property type="match status" value="1"/>
</dbReference>
<dbReference type="Pfam" id="PF13442">
    <property type="entry name" value="Cytochrome_CBB3"/>
    <property type="match status" value="1"/>
</dbReference>
<dbReference type="GO" id="GO:0009055">
    <property type="term" value="F:electron transfer activity"/>
    <property type="evidence" value="ECO:0007669"/>
    <property type="project" value="InterPro"/>
</dbReference>
<dbReference type="GO" id="GO:0020037">
    <property type="term" value="F:heme binding"/>
    <property type="evidence" value="ECO:0007669"/>
    <property type="project" value="InterPro"/>
</dbReference>
<sequence length="141" mass="14773">MSGPRKSLLLGACASVLMLAGCGQGKTPDAPAPKVASANRTLKTPLHLTYNANAGEGEKLFERNCIGCHAAKVSPDYPGTYALAKTRGDAFAIITRRKDLDAETISAVVRSGIGFMPAFGPTEIDDRQLAALAAYVVEPKP</sequence>
<dbReference type="EMBL" id="CP033227">
    <property type="protein sequence ID" value="AYO75642.1"/>
    <property type="molecule type" value="Genomic_DNA"/>
</dbReference>
<evidence type="ECO:0000256" key="1">
    <source>
        <dbReference type="ARBA" id="ARBA00022617"/>
    </source>
</evidence>
<dbReference type="AlphaFoldDB" id="A0A3G2ULF9"/>
<dbReference type="SUPFAM" id="SSF46626">
    <property type="entry name" value="Cytochrome c"/>
    <property type="match status" value="1"/>
</dbReference>
<name>A0A3G2ULF9_SPHYA</name>
<evidence type="ECO:0000313" key="7">
    <source>
        <dbReference type="EMBL" id="AYO75645.1"/>
    </source>
</evidence>
<evidence type="ECO:0000259" key="5">
    <source>
        <dbReference type="PROSITE" id="PS51007"/>
    </source>
</evidence>
<dbReference type="PROSITE" id="PS51007">
    <property type="entry name" value="CYTC"/>
    <property type="match status" value="1"/>
</dbReference>
<geneLocation type="plasmid" evidence="8">
    <name>pf1</name>
</geneLocation>
<dbReference type="EMBL" id="CP033227">
    <property type="protein sequence ID" value="AYO75645.1"/>
    <property type="molecule type" value="Genomic_DNA"/>
</dbReference>
<feature type="domain" description="Cytochrome c" evidence="5">
    <location>
        <begin position="52"/>
        <end position="140"/>
    </location>
</feature>
<dbReference type="InterPro" id="IPR036909">
    <property type="entry name" value="Cyt_c-like_dom_sf"/>
</dbReference>
<evidence type="ECO:0000256" key="2">
    <source>
        <dbReference type="ARBA" id="ARBA00022723"/>
    </source>
</evidence>
<evidence type="ECO:0000313" key="8">
    <source>
        <dbReference type="Proteomes" id="UP000280708"/>
    </source>
</evidence>